<evidence type="ECO:0000313" key="9">
    <source>
        <dbReference type="Proteomes" id="UP001642483"/>
    </source>
</evidence>
<keyword evidence="3 7" id="KW-1133">Transmembrane helix</keyword>
<dbReference type="InterPro" id="IPR000615">
    <property type="entry name" value="Bestrophin"/>
</dbReference>
<feature type="compositionally biased region" description="Basic and acidic residues" evidence="6">
    <location>
        <begin position="830"/>
        <end position="841"/>
    </location>
</feature>
<feature type="region of interest" description="Disordered" evidence="6">
    <location>
        <begin position="383"/>
        <end position="415"/>
    </location>
</feature>
<evidence type="ECO:0000256" key="4">
    <source>
        <dbReference type="ARBA" id="ARBA00023136"/>
    </source>
</evidence>
<feature type="region of interest" description="Disordered" evidence="6">
    <location>
        <begin position="1097"/>
        <end position="1117"/>
    </location>
</feature>
<feature type="region of interest" description="Disordered" evidence="6">
    <location>
        <begin position="555"/>
        <end position="580"/>
    </location>
</feature>
<dbReference type="Pfam" id="PF01062">
    <property type="entry name" value="Bestrophin"/>
    <property type="match status" value="1"/>
</dbReference>
<keyword evidence="4 7" id="KW-0472">Membrane</keyword>
<feature type="region of interest" description="Disordered" evidence="6">
    <location>
        <begin position="1264"/>
        <end position="1290"/>
    </location>
</feature>
<feature type="transmembrane region" description="Helical" evidence="7">
    <location>
        <begin position="229"/>
        <end position="248"/>
    </location>
</feature>
<proteinExistence type="inferred from homology"/>
<feature type="region of interest" description="Disordered" evidence="6">
    <location>
        <begin position="450"/>
        <end position="504"/>
    </location>
</feature>
<evidence type="ECO:0000313" key="8">
    <source>
        <dbReference type="EMBL" id="CAK8672576.1"/>
    </source>
</evidence>
<evidence type="ECO:0000256" key="2">
    <source>
        <dbReference type="ARBA" id="ARBA00022692"/>
    </source>
</evidence>
<feature type="region of interest" description="Disordered" evidence="6">
    <location>
        <begin position="717"/>
        <end position="737"/>
    </location>
</feature>
<evidence type="ECO:0000256" key="7">
    <source>
        <dbReference type="SAM" id="Phobius"/>
    </source>
</evidence>
<feature type="transmembrane region" description="Helical" evidence="7">
    <location>
        <begin position="75"/>
        <end position="94"/>
    </location>
</feature>
<feature type="region of interest" description="Disordered" evidence="6">
    <location>
        <begin position="765"/>
        <end position="790"/>
    </location>
</feature>
<feature type="region of interest" description="Disordered" evidence="6">
    <location>
        <begin position="800"/>
        <end position="819"/>
    </location>
</feature>
<feature type="compositionally biased region" description="Polar residues" evidence="6">
    <location>
        <begin position="842"/>
        <end position="856"/>
    </location>
</feature>
<feature type="compositionally biased region" description="Basic and acidic residues" evidence="6">
    <location>
        <begin position="384"/>
        <end position="394"/>
    </location>
</feature>
<feature type="transmembrane region" description="Helical" evidence="7">
    <location>
        <begin position="269"/>
        <end position="287"/>
    </location>
</feature>
<evidence type="ECO:0000256" key="1">
    <source>
        <dbReference type="ARBA" id="ARBA00004370"/>
    </source>
</evidence>
<dbReference type="PANTHER" id="PTHR10736:SF0">
    <property type="entry name" value="BESTROPHIN HOMOLOG"/>
    <property type="match status" value="1"/>
</dbReference>
<protein>
    <recommendedName>
        <fullName evidence="10">Bestrophin homolog</fullName>
    </recommendedName>
</protein>
<organism evidence="8 9">
    <name type="scientific">Clavelina lepadiformis</name>
    <name type="common">Light-bulb sea squirt</name>
    <name type="synonym">Ascidia lepadiformis</name>
    <dbReference type="NCBI Taxonomy" id="159417"/>
    <lineage>
        <taxon>Eukaryota</taxon>
        <taxon>Metazoa</taxon>
        <taxon>Chordata</taxon>
        <taxon>Tunicata</taxon>
        <taxon>Ascidiacea</taxon>
        <taxon>Aplousobranchia</taxon>
        <taxon>Clavelinidae</taxon>
        <taxon>Clavelina</taxon>
    </lineage>
</organism>
<feature type="compositionally biased region" description="Basic and acidic residues" evidence="6">
    <location>
        <begin position="561"/>
        <end position="580"/>
    </location>
</feature>
<feature type="region of interest" description="Disordered" evidence="6">
    <location>
        <begin position="828"/>
        <end position="877"/>
    </location>
</feature>
<comment type="caution">
    <text evidence="8">The sequence shown here is derived from an EMBL/GenBank/DDBJ whole genome shotgun (WGS) entry which is preliminary data.</text>
</comment>
<feature type="compositionally biased region" description="Low complexity" evidence="6">
    <location>
        <begin position="806"/>
        <end position="815"/>
    </location>
</feature>
<evidence type="ECO:0008006" key="10">
    <source>
        <dbReference type="Google" id="ProtNLM"/>
    </source>
</evidence>
<feature type="compositionally biased region" description="Polar residues" evidence="6">
    <location>
        <begin position="717"/>
        <end position="731"/>
    </location>
</feature>
<dbReference type="InterPro" id="IPR021134">
    <property type="entry name" value="Bestrophin-like"/>
</dbReference>
<evidence type="ECO:0000256" key="6">
    <source>
        <dbReference type="SAM" id="MobiDB-lite"/>
    </source>
</evidence>
<dbReference type="PANTHER" id="PTHR10736">
    <property type="entry name" value="BESTROPHIN"/>
    <property type="match status" value="1"/>
</dbReference>
<feature type="compositionally biased region" description="Polar residues" evidence="6">
    <location>
        <begin position="867"/>
        <end position="877"/>
    </location>
</feature>
<sequence length="1307" mass="147458">MTVTYTHKVADARLGGFSSLLIRWKGSVYKLFYKEFVIFITLYCVVSMTYRFGMSRNGKEYFEKLCLQFEHYTDLIPISFVLGFYVSIVVGRWWSQFENLPFPDRLMLIITSSVHGADERGRLIRRTLLRYLNQAQVLTYRCMSTAVYKRFPTMRHVIDAGLMTENEYQEYENFKTENLKYWVPLLWFSNLASKLRQEGRIYDDMTYKLIMQELIVFRSACGTLVGYDWISVPLVYTQVVTVAVYMYFVSTLLSRQYLDPSSGIDGHKVDLYVPIFTICQFFFYMGWLKVAEQLINPFGEDDDDFEVNWCIDRNHEIAMIVADKMYAKHPKLEKDKHWNVTNPDLPYTAASVNHKVSPFMGSTFDMRVDKDEMKIIENLFSNEPKTHPVSDKSADILSNGKQTPNLVQTSNQKKAPKSLKTFMAPSLNLPGYQYNNETNKLIVSSNDHDHDHVTTEVSGDEDDMSLADLSDQSQHDGDISVTSDSDDDTLISNQPNKDVTDDDLLSTNKSYSEMQETKLKIEKKQKKADVKQDIFFSSIPSGTFALSSNSFLQNSKSHKLSGKETSYDKNEERRNAEKRGVLLSNRRRRTRGALPPRKRARRTAGDGGVWLKWQKKRLQNGSAVGSPDTGSMFSETDVGSGAFFDSPFGSFLSCSASIPSPKPLRFAFRTRRNTYGDNTSLTSSLPSPSGTEGIATDTMSTPGFASDYFNRLNSNVDSSRAENSTCNSPTHNQPPLPFNPYISSSVKEDFIRPYTEDIRKRLQIVPASSPVPKSPRGTFWNRKSSSGSDNHKINLLLSAETQPKTSSVSGAKSSSEVTFQGTKAHNRFFKSKDVSTGKQSRDSTSSNSKRNGNGLSKPTGEEAAQFNARTQNKPASNTITIQQSSDHLLKDCNNNLNMNQEPWLSVSLNTPRKPSNRWWNAFKMWTAKRKGTKFKSMEPLMPNCQLNLLPTIESEGNFSKTDFKEFAFDDLKTDEMRNSLTSDGSQICIEVSQHKKPPYSDEGFSLKHLEEERILSQTEEGFGDRSQDASVVKDHSKTQSVQWVNEGVEQNFSFQLVERPSTLLVKCVTDENINLAAPEPTVTENHKEHHQRLTAITNSTEPEDPLDHSSKISPDQASNISPQLLLRCSNSFPTGLLTDTEDGNDANKEEDINGTFESARTLKHSNELLSRSCSIQANVSESKSISGEESWKSCSKTIPSSIEISKHDEEELIHHASSSDLDDVCTESIVIPHAPSIQQNIVSPEKDNEVGIEIIPEAKSNRGDVNVEMKPFPSHDRMGESKDRETQKLNFTNKGLTSTLEAIPEIL</sequence>
<feature type="compositionally biased region" description="Polar residues" evidence="6">
    <location>
        <begin position="399"/>
        <end position="413"/>
    </location>
</feature>
<dbReference type="Proteomes" id="UP001642483">
    <property type="component" value="Unassembled WGS sequence"/>
</dbReference>
<evidence type="ECO:0000256" key="3">
    <source>
        <dbReference type="ARBA" id="ARBA00022989"/>
    </source>
</evidence>
<name>A0ABP0F131_CLALP</name>
<feature type="transmembrane region" description="Helical" evidence="7">
    <location>
        <begin position="36"/>
        <end position="54"/>
    </location>
</feature>
<reference evidence="8 9" key="1">
    <citation type="submission" date="2024-02" db="EMBL/GenBank/DDBJ databases">
        <authorList>
            <person name="Daric V."/>
            <person name="Darras S."/>
        </authorList>
    </citation>
    <scope>NUCLEOTIDE SEQUENCE [LARGE SCALE GENOMIC DNA]</scope>
</reference>
<comment type="similarity">
    <text evidence="5">Belongs to the anion channel-forming bestrophin (TC 1.A.46) family. Calcium-sensitive chloride channel subfamily.</text>
</comment>
<keyword evidence="2 7" id="KW-0812">Transmembrane</keyword>
<evidence type="ECO:0000256" key="5">
    <source>
        <dbReference type="ARBA" id="ARBA00034769"/>
    </source>
</evidence>
<comment type="subcellular location">
    <subcellularLocation>
        <location evidence="1">Membrane</location>
    </subcellularLocation>
</comment>
<dbReference type="EMBL" id="CAWYQH010000001">
    <property type="protein sequence ID" value="CAK8672576.1"/>
    <property type="molecule type" value="Genomic_DNA"/>
</dbReference>
<gene>
    <name evidence="8" type="ORF">CVLEPA_LOCUS2285</name>
</gene>
<feature type="compositionally biased region" description="Basic and acidic residues" evidence="6">
    <location>
        <begin position="1264"/>
        <end position="1287"/>
    </location>
</feature>
<accession>A0ABP0F131</accession>
<keyword evidence="9" id="KW-1185">Reference proteome</keyword>